<dbReference type="EC" id="5.6.2.4" evidence="15"/>
<dbReference type="Gene3D" id="1.10.486.10">
    <property type="entry name" value="PCRA, domain 4"/>
    <property type="match status" value="1"/>
</dbReference>
<evidence type="ECO:0000256" key="9">
    <source>
        <dbReference type="ARBA" id="ARBA00022842"/>
    </source>
</evidence>
<evidence type="ECO:0000256" key="11">
    <source>
        <dbReference type="ARBA" id="ARBA00023204"/>
    </source>
</evidence>
<dbReference type="GO" id="GO:0005829">
    <property type="term" value="C:cytosol"/>
    <property type="evidence" value="ECO:0007669"/>
    <property type="project" value="TreeGrafter"/>
</dbReference>
<dbReference type="Gene3D" id="3.90.320.10">
    <property type="match status" value="1"/>
</dbReference>
<evidence type="ECO:0000256" key="5">
    <source>
        <dbReference type="ARBA" id="ARBA00022801"/>
    </source>
</evidence>
<comment type="similarity">
    <text evidence="15">Belongs to the helicase family. UvrD subfamily.</text>
</comment>
<dbReference type="GO" id="GO:0008854">
    <property type="term" value="F:exodeoxyribonuclease V activity"/>
    <property type="evidence" value="ECO:0007669"/>
    <property type="project" value="UniProtKB-EC"/>
</dbReference>
<comment type="domain">
    <text evidence="15">The N-terminal DNA-binding domain is a ssDNA-dependent ATPase and has ATP-dependent 3'-5' helicase function. This domain interacts with RecC.</text>
</comment>
<evidence type="ECO:0000256" key="4">
    <source>
        <dbReference type="ARBA" id="ARBA00022763"/>
    </source>
</evidence>
<dbReference type="EMBL" id="JACOGG010000013">
    <property type="protein sequence ID" value="MBC3936259.1"/>
    <property type="molecule type" value="Genomic_DNA"/>
</dbReference>
<sequence>MSQPLHAVDFPLRGARLIEASAGTGKTWTIAALYIRLVLGHGGEHGYGRPLLPTEILVMTFTRAATRELSERIRQRLVQAAAYFRGEPGVEDDPFLQALSDSYREPQQALQAAHMLMMAAEAMDECAIFTIDAWCQRMLREHAFDSGCLFDEELISSETSLLDDAVRDYWRQQVYPLPATVFAQVAEAWADVHALRSAIPPMLHYAERYAELGTVSLAKLLADKRETEQNSVQQLKSQWRALLEELQLWLEKHSAILNGNRLRKTTLAAFFESAKQWLDQAQQIIPDKRFLDGCDRLNADNLQTCFKKDQSAVLPQAASLFPELKAALLAFEPVQHVMLKHAAVRVAQRMQQLKQMNRQFGFADMLQRLRLALESANGATLARRMSSQHPVALIDEFQDTSPDQYRIFDLLYRLHDADTPHGIFLIGDPKQAIYGFRGADIHSYLDARRATSGRHYVLNTNFRSSAALVGAVNQLFELAEGNAAQPGYPAGAFRYRTAQGNPLPFEPVQARGRAETFVTAAGTPAAMTLSYVQQDMSKDELHRHVSAVCAEQIVSLLNDAYAGFRQDEQLTPVKPADIAILVRDRSEARAVRHALQQRGVASVYLSDKDSIFDSDEARDMLLWLQAIANPMQAATARAAYATRSANLSLQELATLVSDDLAWEARTELLRQMHRIWQRQGILAMLRRFIHELHLPATLLAQTGGERRLTDMLHLAELLQSASQQLDGEQALIRWLAEQMHDPVDSGADELVLRLESDAELVQVITIHKSKGLEFPIVFLPFAAAARPVARRAGKLLTYTDADGVTQLDLTQSKEVLELADAARLEEDLRLLYVALTRPRHALWMGVTAQKGRFQHSALGYLLNAGNAIEAGQLAQLLQPLLVNSAIAAQDSSAQPGLSRLMRQQAAPVLQDAPVYSAQFERNWSVASYTSITRGLGETRQAHSALMEKLSEVDDAASWQQVQDSPWHRFPRGPVPGQFLHEQLEWLAGEGFDFVYSERYRAVMEKRCERAGWAHRQDDVIAWLAAVCSRELPALGCSLSALQQCVPEMEFWFPASGLLSAELDALCRQHVLPGLARPALSERDMHGMLRGFQDLVFCHEGRYWVMDYKSNTIGPNDASYHSQALQLCLVHHRYDVQGVLYLLALHRLLRQRMGDAYVPEQHLGGALFYFMRGVAHADTAGCIRIAPDAALLTQLDQLFPAQTSW</sequence>
<keyword evidence="2 15" id="KW-0479">Metal-binding</keyword>
<feature type="binding site" evidence="15">
    <location>
        <position position="1106"/>
    </location>
    <ligand>
        <name>Mg(2+)</name>
        <dbReference type="ChEBI" id="CHEBI:18420"/>
    </ligand>
</feature>
<dbReference type="InterPro" id="IPR014017">
    <property type="entry name" value="DNA_helicase_UvrD-like_C"/>
</dbReference>
<dbReference type="Pfam" id="PF13361">
    <property type="entry name" value="UvrD_C"/>
    <property type="match status" value="2"/>
</dbReference>
<evidence type="ECO:0000256" key="1">
    <source>
        <dbReference type="ARBA" id="ARBA00022722"/>
    </source>
</evidence>
<organism evidence="19 20">
    <name type="scientific">Undibacterium rugosum</name>
    <dbReference type="NCBI Taxonomy" id="2762291"/>
    <lineage>
        <taxon>Bacteria</taxon>
        <taxon>Pseudomonadati</taxon>
        <taxon>Pseudomonadota</taxon>
        <taxon>Betaproteobacteria</taxon>
        <taxon>Burkholderiales</taxon>
        <taxon>Oxalobacteraceae</taxon>
        <taxon>Undibacterium</taxon>
    </lineage>
</organism>
<dbReference type="Pfam" id="PF00580">
    <property type="entry name" value="UvrD-helicase"/>
    <property type="match status" value="1"/>
</dbReference>
<dbReference type="PROSITE" id="PS51217">
    <property type="entry name" value="UVRD_HELICASE_CTER"/>
    <property type="match status" value="1"/>
</dbReference>
<dbReference type="GO" id="GO:0005524">
    <property type="term" value="F:ATP binding"/>
    <property type="evidence" value="ECO:0007669"/>
    <property type="project" value="UniProtKB-UniRule"/>
</dbReference>
<feature type="domain" description="UvrD-like helicase C-terminal" evidence="18">
    <location>
        <begin position="494"/>
        <end position="771"/>
    </location>
</feature>
<dbReference type="InterPro" id="IPR027417">
    <property type="entry name" value="P-loop_NTPase"/>
</dbReference>
<dbReference type="InterPro" id="IPR014016">
    <property type="entry name" value="UvrD-like_ATP-bd"/>
</dbReference>
<comment type="catalytic activity">
    <reaction evidence="14 15">
        <text>ATP + H2O = ADP + phosphate + H(+)</text>
        <dbReference type="Rhea" id="RHEA:13065"/>
        <dbReference type="ChEBI" id="CHEBI:15377"/>
        <dbReference type="ChEBI" id="CHEBI:15378"/>
        <dbReference type="ChEBI" id="CHEBI:30616"/>
        <dbReference type="ChEBI" id="CHEBI:43474"/>
        <dbReference type="ChEBI" id="CHEBI:456216"/>
        <dbReference type="EC" id="5.6.2.4"/>
    </reaction>
</comment>
<protein>
    <recommendedName>
        <fullName evidence="15">RecBCD enzyme subunit RecB</fullName>
        <ecNumber evidence="15">3.1.11.5</ecNumber>
        <ecNumber evidence="15">5.6.2.4</ecNumber>
    </recommendedName>
    <alternativeName>
        <fullName evidence="15">DNA 3'-5' helicase subunit RecB</fullName>
    </alternativeName>
    <alternativeName>
        <fullName evidence="15">Exonuclease V subunit RecB</fullName>
        <shortName evidence="15">ExoV subunit RecB</shortName>
    </alternativeName>
    <alternativeName>
        <fullName evidence="15">Helicase/nuclease RecBCD subunit RecB</fullName>
    </alternativeName>
</protein>
<evidence type="ECO:0000256" key="2">
    <source>
        <dbReference type="ARBA" id="ARBA00022723"/>
    </source>
</evidence>
<keyword evidence="9 15" id="KW-0460">Magnesium</keyword>
<gene>
    <name evidence="15 19" type="primary">recB</name>
    <name evidence="19" type="ORF">H8K47_12865</name>
</gene>
<evidence type="ECO:0000313" key="20">
    <source>
        <dbReference type="Proteomes" id="UP000612361"/>
    </source>
</evidence>
<dbReference type="CDD" id="cd22352">
    <property type="entry name" value="RecB_C-like"/>
    <property type="match status" value="1"/>
</dbReference>
<comment type="domain">
    <text evidence="15">The C-terminal domain has nuclease activity and interacts with RecD. It interacts with RecA, facilitating its loading onto ssDNA.</text>
</comment>
<dbReference type="RefSeq" id="WP_186881820.1">
    <property type="nucleotide sequence ID" value="NZ_JACOGG010000013.1"/>
</dbReference>
<keyword evidence="4 15" id="KW-0227">DNA damage</keyword>
<evidence type="ECO:0000256" key="8">
    <source>
        <dbReference type="ARBA" id="ARBA00022840"/>
    </source>
</evidence>
<keyword evidence="6 15" id="KW-0347">Helicase</keyword>
<dbReference type="InterPro" id="IPR011604">
    <property type="entry name" value="PDDEXK-like_dom_sf"/>
</dbReference>
<dbReference type="GO" id="GO:0009338">
    <property type="term" value="C:exodeoxyribonuclease V complex"/>
    <property type="evidence" value="ECO:0007669"/>
    <property type="project" value="TreeGrafter"/>
</dbReference>
<comment type="function">
    <text evidence="15">A helicase/nuclease that prepares dsDNA breaks (DSB) for recombinational DNA repair. Binds to DSBs and unwinds DNA via a highly rapid and processive ATP-dependent bidirectional helicase activity. Unwinds dsDNA until it encounters a Chi (crossover hotspot instigator) sequence from the 3' direction. Cuts ssDNA a few nucleotides 3' to the Chi site. The properties and activities of the enzyme are changed at Chi. The Chi-altered holoenzyme produces a long 3'-ssDNA overhang and facilitates RecA-binding to the ssDNA for homologous DNA recombination and repair. Holoenzyme degrades any linearized DNA that is unable to undergo homologous recombination. In the holoenzyme this subunit contributes ATPase, 3'-5' helicase, exonuclease activity and loads RecA onto ssDNA.</text>
</comment>
<evidence type="ECO:0000256" key="14">
    <source>
        <dbReference type="ARBA" id="ARBA00048988"/>
    </source>
</evidence>
<accession>A0A923KTP2</accession>
<reference evidence="19" key="1">
    <citation type="submission" date="2020-08" db="EMBL/GenBank/DDBJ databases">
        <title>Novel species isolated from subtropical streams in China.</title>
        <authorList>
            <person name="Lu H."/>
        </authorList>
    </citation>
    <scope>NUCLEOTIDE SEQUENCE</scope>
    <source>
        <strain evidence="19">CY7W</strain>
    </source>
</reference>
<evidence type="ECO:0000256" key="16">
    <source>
        <dbReference type="PROSITE-ProRule" id="PRU00560"/>
    </source>
</evidence>
<dbReference type="NCBIfam" id="TIGR00609">
    <property type="entry name" value="recB"/>
    <property type="match status" value="1"/>
</dbReference>
<dbReference type="GO" id="GO:0043138">
    <property type="term" value="F:3'-5' DNA helicase activity"/>
    <property type="evidence" value="ECO:0007669"/>
    <property type="project" value="UniProtKB-UniRule"/>
</dbReference>
<evidence type="ECO:0000256" key="13">
    <source>
        <dbReference type="ARBA" id="ARBA00034617"/>
    </source>
</evidence>
<feature type="region of interest" description="DNA-binding and helicase activity, interacts with RecC" evidence="15">
    <location>
        <begin position="1"/>
        <end position="864"/>
    </location>
</feature>
<dbReference type="GO" id="GO:0000724">
    <property type="term" value="P:double-strand break repair via homologous recombination"/>
    <property type="evidence" value="ECO:0007669"/>
    <property type="project" value="UniProtKB-UniRule"/>
</dbReference>
<proteinExistence type="inferred from homology"/>
<comment type="catalytic activity">
    <reaction evidence="15">
        <text>Exonucleolytic cleavage (in the presence of ATP) in either 5'- to 3'- or 3'- to 5'-direction to yield 5'-phosphooligonucleotides.</text>
        <dbReference type="EC" id="3.1.11.5"/>
    </reaction>
</comment>
<dbReference type="InterPro" id="IPR011335">
    <property type="entry name" value="Restrct_endonuc-II-like"/>
</dbReference>
<feature type="region of interest" description="Nuclease activity, interacts with RecD and RecA" evidence="15">
    <location>
        <begin position="922"/>
        <end position="1204"/>
    </location>
</feature>
<keyword evidence="7 15" id="KW-0269">Exonuclease</keyword>
<keyword evidence="10 15" id="KW-0238">DNA-binding</keyword>
<dbReference type="SUPFAM" id="SSF52980">
    <property type="entry name" value="Restriction endonuclease-like"/>
    <property type="match status" value="1"/>
</dbReference>
<evidence type="ECO:0000259" key="18">
    <source>
        <dbReference type="PROSITE" id="PS51217"/>
    </source>
</evidence>
<dbReference type="InterPro" id="IPR000212">
    <property type="entry name" value="DNA_helicase_UvrD/REP"/>
</dbReference>
<dbReference type="AlphaFoldDB" id="A0A923KTP2"/>
<comment type="cofactor">
    <cofactor evidence="15">
        <name>Mg(2+)</name>
        <dbReference type="ChEBI" id="CHEBI:18420"/>
    </cofactor>
    <text evidence="15">Binds 1 Mg(2+) ion per subunit.</text>
</comment>
<evidence type="ECO:0000256" key="6">
    <source>
        <dbReference type="ARBA" id="ARBA00022806"/>
    </source>
</evidence>
<evidence type="ECO:0000256" key="7">
    <source>
        <dbReference type="ARBA" id="ARBA00022839"/>
    </source>
</evidence>
<dbReference type="HAMAP" id="MF_01485">
    <property type="entry name" value="RecB"/>
    <property type="match status" value="1"/>
</dbReference>
<evidence type="ECO:0000256" key="15">
    <source>
        <dbReference type="HAMAP-Rule" id="MF_01485"/>
    </source>
</evidence>
<keyword evidence="11 15" id="KW-0234">DNA repair</keyword>
<name>A0A923KTP2_9BURK</name>
<feature type="binding site" evidence="16">
    <location>
        <begin position="20"/>
        <end position="27"/>
    </location>
    <ligand>
        <name>ATP</name>
        <dbReference type="ChEBI" id="CHEBI:30616"/>
    </ligand>
</feature>
<dbReference type="SUPFAM" id="SSF52540">
    <property type="entry name" value="P-loop containing nucleoside triphosphate hydrolases"/>
    <property type="match status" value="1"/>
</dbReference>
<evidence type="ECO:0000259" key="17">
    <source>
        <dbReference type="PROSITE" id="PS51198"/>
    </source>
</evidence>
<evidence type="ECO:0000313" key="19">
    <source>
        <dbReference type="EMBL" id="MBC3936259.1"/>
    </source>
</evidence>
<keyword evidence="12 15" id="KW-0413">Isomerase</keyword>
<feature type="binding site" evidence="15">
    <location>
        <position position="1093"/>
    </location>
    <ligand>
        <name>Mg(2+)</name>
        <dbReference type="ChEBI" id="CHEBI:18420"/>
    </ligand>
</feature>
<feature type="active site" description="For nuclease activity" evidence="15">
    <location>
        <position position="1106"/>
    </location>
</feature>
<dbReference type="PANTHER" id="PTHR11070:SF23">
    <property type="entry name" value="RECBCD ENZYME SUBUNIT RECB"/>
    <property type="match status" value="1"/>
</dbReference>
<dbReference type="Proteomes" id="UP000612361">
    <property type="component" value="Unassembled WGS sequence"/>
</dbReference>
<dbReference type="InterPro" id="IPR004586">
    <property type="entry name" value="RecB"/>
</dbReference>
<dbReference type="Gene3D" id="1.10.3170.10">
    <property type="entry name" value="Recbcd, chain B, domain 2"/>
    <property type="match status" value="1"/>
</dbReference>
<dbReference type="Gene3D" id="3.40.50.300">
    <property type="entry name" value="P-loop containing nucleotide triphosphate hydrolases"/>
    <property type="match status" value="2"/>
</dbReference>
<keyword evidence="8 15" id="KW-0067">ATP-binding</keyword>
<dbReference type="GO" id="GO:0003677">
    <property type="term" value="F:DNA binding"/>
    <property type="evidence" value="ECO:0007669"/>
    <property type="project" value="UniProtKB-UniRule"/>
</dbReference>
<comment type="subunit">
    <text evidence="15">Heterotrimer of RecB, RecC and RecD. All subunits contribute to DNA-binding. Interacts with RecA.</text>
</comment>
<comment type="caution">
    <text evidence="19">The sequence shown here is derived from an EMBL/GenBank/DDBJ whole genome shotgun (WGS) entry which is preliminary data.</text>
</comment>
<feature type="binding site" evidence="15">
    <location>
        <position position="980"/>
    </location>
    <ligand>
        <name>Mg(2+)</name>
        <dbReference type="ChEBI" id="CHEBI:18420"/>
    </ligand>
</feature>
<evidence type="ECO:0000256" key="10">
    <source>
        <dbReference type="ARBA" id="ARBA00023125"/>
    </source>
</evidence>
<evidence type="ECO:0000256" key="3">
    <source>
        <dbReference type="ARBA" id="ARBA00022741"/>
    </source>
</evidence>
<dbReference type="PANTHER" id="PTHR11070">
    <property type="entry name" value="UVRD / RECB / PCRA DNA HELICASE FAMILY MEMBER"/>
    <property type="match status" value="1"/>
</dbReference>
<feature type="domain" description="UvrD-like helicase ATP-binding" evidence="17">
    <location>
        <begin position="1"/>
        <end position="465"/>
    </location>
</feature>
<keyword evidence="1 15" id="KW-0540">Nuclease</keyword>
<comment type="catalytic activity">
    <reaction evidence="13 15">
        <text>Couples ATP hydrolysis with the unwinding of duplex DNA by translocating in the 3'-5' direction.</text>
        <dbReference type="EC" id="5.6.2.4"/>
    </reaction>
</comment>
<keyword evidence="3 15" id="KW-0547">Nucleotide-binding</keyword>
<keyword evidence="20" id="KW-1185">Reference proteome</keyword>
<dbReference type="GO" id="GO:0000287">
    <property type="term" value="F:magnesium ion binding"/>
    <property type="evidence" value="ECO:0007669"/>
    <property type="project" value="UniProtKB-UniRule"/>
</dbReference>
<dbReference type="EC" id="3.1.11.5" evidence="15"/>
<keyword evidence="5 15" id="KW-0378">Hydrolase</keyword>
<evidence type="ECO:0000256" key="12">
    <source>
        <dbReference type="ARBA" id="ARBA00023235"/>
    </source>
</evidence>
<comment type="miscellaneous">
    <text evidence="15">In the RecBCD complex, RecB has a slow 3'-5' helicase, an exonuclease activity and loads RecA onto ssDNA, RecD has a fast 5'-3' helicase activity, while RecC stimulates the ATPase and processivity of the RecB helicase and contributes to recognition of the Chi site.</text>
</comment>
<dbReference type="PROSITE" id="PS51198">
    <property type="entry name" value="UVRD_HELICASE_ATP_BIND"/>
    <property type="match status" value="1"/>
</dbReference>